<dbReference type="STRING" id="743718.Isova_0860"/>
<dbReference type="eggNOG" id="ENOG5030J6C">
    <property type="taxonomic scope" value="Bacteria"/>
</dbReference>
<reference evidence="6 7" key="1">
    <citation type="submission" date="2011-05" db="EMBL/GenBank/DDBJ databases">
        <title>Complete sequence of Isoptericola variabilis 225.</title>
        <authorList>
            <consortium name="US DOE Joint Genome Institute"/>
            <person name="Lucas S."/>
            <person name="Han J."/>
            <person name="Lapidus A."/>
            <person name="Cheng J.-F."/>
            <person name="Goodwin L."/>
            <person name="Pitluck S."/>
            <person name="Peters L."/>
            <person name="Mikhailova N."/>
            <person name="Zeytun A."/>
            <person name="Han C."/>
            <person name="Tapia R."/>
            <person name="Land M."/>
            <person name="Hauser L."/>
            <person name="Kyrpides N."/>
            <person name="Ivanova N."/>
            <person name="Pagani I."/>
            <person name="Siebers A."/>
            <person name="Allgaier M."/>
            <person name="Thelen M."/>
            <person name="Hugenholtz P."/>
            <person name="Gladden J."/>
            <person name="Woyke T."/>
        </authorList>
    </citation>
    <scope>NUCLEOTIDE SEQUENCE [LARGE SCALE GENOMIC DNA]</scope>
    <source>
        <strain evidence="7">225</strain>
    </source>
</reference>
<dbReference type="RefSeq" id="WP_013838036.1">
    <property type="nucleotide sequence ID" value="NC_015588.1"/>
</dbReference>
<organism evidence="7">
    <name type="scientific">Isoptericola variabilis (strain 225)</name>
    <dbReference type="NCBI Taxonomy" id="743718"/>
    <lineage>
        <taxon>Bacteria</taxon>
        <taxon>Bacillati</taxon>
        <taxon>Actinomycetota</taxon>
        <taxon>Actinomycetes</taxon>
        <taxon>Micrococcales</taxon>
        <taxon>Promicromonosporaceae</taxon>
        <taxon>Isoptericola</taxon>
    </lineage>
</organism>
<feature type="transmembrane region" description="Helical" evidence="5">
    <location>
        <begin position="71"/>
        <end position="90"/>
    </location>
</feature>
<feature type="transmembrane region" description="Helical" evidence="5">
    <location>
        <begin position="36"/>
        <end position="59"/>
    </location>
</feature>
<keyword evidence="4 5" id="KW-0472">Membrane</keyword>
<dbReference type="EMBL" id="CP002810">
    <property type="protein sequence ID" value="AEG43644.1"/>
    <property type="molecule type" value="Genomic_DNA"/>
</dbReference>
<dbReference type="AlphaFoldDB" id="F6FPD1"/>
<dbReference type="KEGG" id="iva:Isova_0860"/>
<keyword evidence="3 5" id="KW-1133">Transmembrane helix</keyword>
<evidence type="ECO:0000313" key="6">
    <source>
        <dbReference type="EMBL" id="AEG43644.1"/>
    </source>
</evidence>
<sequence>MNIALWIAAGLLAVVYLAVGVTKLLRGRALRRLPQATGTLPILTPVAATGLTVLQVLAIAVHVRRRETSQLGINVVLLLLAAFVAVGRFAGW</sequence>
<keyword evidence="2 5" id="KW-0812">Transmembrane</keyword>
<dbReference type="GO" id="GO:0016020">
    <property type="term" value="C:membrane"/>
    <property type="evidence" value="ECO:0007669"/>
    <property type="project" value="UniProtKB-SubCell"/>
</dbReference>
<dbReference type="Pfam" id="PF13564">
    <property type="entry name" value="DoxX_2"/>
    <property type="match status" value="1"/>
</dbReference>
<evidence type="ECO:0000256" key="1">
    <source>
        <dbReference type="ARBA" id="ARBA00004141"/>
    </source>
</evidence>
<evidence type="ECO:0000256" key="2">
    <source>
        <dbReference type="ARBA" id="ARBA00022692"/>
    </source>
</evidence>
<gene>
    <name evidence="6" type="ordered locus">Isova_0860</name>
</gene>
<dbReference type="HOGENOM" id="CLU_126433_0_1_11"/>
<proteinExistence type="predicted"/>
<evidence type="ECO:0000256" key="3">
    <source>
        <dbReference type="ARBA" id="ARBA00022989"/>
    </source>
</evidence>
<evidence type="ECO:0000313" key="7">
    <source>
        <dbReference type="Proteomes" id="UP000009236"/>
    </source>
</evidence>
<dbReference type="Proteomes" id="UP000009236">
    <property type="component" value="Chromosome"/>
</dbReference>
<comment type="subcellular location">
    <subcellularLocation>
        <location evidence="1">Membrane</location>
        <topology evidence="1">Multi-pass membrane protein</topology>
    </subcellularLocation>
</comment>
<evidence type="ECO:0000256" key="4">
    <source>
        <dbReference type="ARBA" id="ARBA00023136"/>
    </source>
</evidence>
<name>F6FPD1_ISOV2</name>
<protein>
    <submittedName>
        <fullName evidence="6">Uncharacterized protein</fullName>
    </submittedName>
</protein>
<accession>F6FPD1</accession>
<keyword evidence="7" id="KW-1185">Reference proteome</keyword>
<evidence type="ECO:0000256" key="5">
    <source>
        <dbReference type="SAM" id="Phobius"/>
    </source>
</evidence>
<dbReference type="InterPro" id="IPR032808">
    <property type="entry name" value="DoxX"/>
</dbReference>